<keyword evidence="4" id="KW-1185">Reference proteome</keyword>
<dbReference type="Gene3D" id="1.10.30.50">
    <property type="match status" value="1"/>
</dbReference>
<evidence type="ECO:0000256" key="1">
    <source>
        <dbReference type="SAM" id="MobiDB-lite"/>
    </source>
</evidence>
<proteinExistence type="predicted"/>
<dbReference type="EMBL" id="JACHWQ010000001">
    <property type="protein sequence ID" value="MBB2974974.1"/>
    <property type="molecule type" value="Genomic_DNA"/>
</dbReference>
<dbReference type="SMART" id="SM00507">
    <property type="entry name" value="HNHc"/>
    <property type="match status" value="1"/>
</dbReference>
<sequence>MSENTTTHHSPGARTRAEVVLSAESRVAQIAQLEAALAADLAEAGRMALAEMRLIASRESREREIPMRSMAAELGAALRMSDRTAQNRIDDAMDITEHYPETFASWSAGRVSERHVQAVLRAGENLTDAAAKAQYDHEVVAVAEVETPGRLRGFAAALAEKAQPRTLQERFDDANATRTVRLFDLADGMSALNAVLPSVQAHGMFNRLTQQARALKDFQAGRSDYGTKLHTEDEPVDDRRTTDQIRADLFSDMLLTSVPSLDPLAGDDCGGLGAIRAIVQVTVPATTLAGMASTPADLSGLSLVDPESARRLAGTAPGWDRVFTHPVTGTVISVDRYRPNDQLKRQLRARDQHCRFIGCRMPTHRCDIDHTVDAALGGPTHQHNLAHLCRRHHSLKHASRWTVKQRGDGVLEWTSPTGRNYTDKPPGVAFEPDVPDPDSHSHSDCHAQCDADTDSLVGEKFASASSPDTPPPF</sequence>
<name>A0A7W4V1T8_9MICO</name>
<evidence type="ECO:0000313" key="3">
    <source>
        <dbReference type="EMBL" id="MBB2974974.1"/>
    </source>
</evidence>
<evidence type="ECO:0000313" key="4">
    <source>
        <dbReference type="Proteomes" id="UP000529310"/>
    </source>
</evidence>
<dbReference type="InterPro" id="IPR003615">
    <property type="entry name" value="HNH_nuc"/>
</dbReference>
<comment type="caution">
    <text evidence="3">The sequence shown here is derived from an EMBL/GenBank/DDBJ whole genome shotgun (WGS) entry which is preliminary data.</text>
</comment>
<dbReference type="Proteomes" id="UP000529310">
    <property type="component" value="Unassembled WGS sequence"/>
</dbReference>
<reference evidence="3 4" key="1">
    <citation type="submission" date="2020-08" db="EMBL/GenBank/DDBJ databases">
        <title>Sequencing the genomes of 1000 actinobacteria strains.</title>
        <authorList>
            <person name="Klenk H.-P."/>
        </authorList>
    </citation>
    <scope>NUCLEOTIDE SEQUENCE [LARGE SCALE GENOMIC DNA]</scope>
    <source>
        <strain evidence="3 4">DSM 27099</strain>
    </source>
</reference>
<accession>A0A7W4V1T8</accession>
<dbReference type="RefSeq" id="WP_165142049.1">
    <property type="nucleotide sequence ID" value="NZ_CP049255.1"/>
</dbReference>
<feature type="domain" description="HNH nuclease" evidence="2">
    <location>
        <begin position="342"/>
        <end position="394"/>
    </location>
</feature>
<protein>
    <recommendedName>
        <fullName evidence="2">HNH nuclease domain-containing protein</fullName>
    </recommendedName>
</protein>
<dbReference type="InterPro" id="IPR003870">
    <property type="entry name" value="DUF222"/>
</dbReference>
<gene>
    <name evidence="3" type="ORF">FHX49_000515</name>
</gene>
<dbReference type="AlphaFoldDB" id="A0A7W4V1T8"/>
<organism evidence="3 4">
    <name type="scientific">Microbacterium endophyticum</name>
    <dbReference type="NCBI Taxonomy" id="1526412"/>
    <lineage>
        <taxon>Bacteria</taxon>
        <taxon>Bacillati</taxon>
        <taxon>Actinomycetota</taxon>
        <taxon>Actinomycetes</taxon>
        <taxon>Micrococcales</taxon>
        <taxon>Microbacteriaceae</taxon>
        <taxon>Microbacterium</taxon>
    </lineage>
</organism>
<dbReference type="Pfam" id="PF02720">
    <property type="entry name" value="DUF222"/>
    <property type="match status" value="1"/>
</dbReference>
<dbReference type="CDD" id="cd00085">
    <property type="entry name" value="HNHc"/>
    <property type="match status" value="1"/>
</dbReference>
<evidence type="ECO:0000259" key="2">
    <source>
        <dbReference type="SMART" id="SM00507"/>
    </source>
</evidence>
<feature type="region of interest" description="Disordered" evidence="1">
    <location>
        <begin position="414"/>
        <end position="449"/>
    </location>
</feature>
<feature type="compositionally biased region" description="Basic and acidic residues" evidence="1">
    <location>
        <begin position="437"/>
        <end position="449"/>
    </location>
</feature>